<dbReference type="EMBL" id="HBUF01040354">
    <property type="protein sequence ID" value="CAG6617936.1"/>
    <property type="molecule type" value="Transcribed_RNA"/>
</dbReference>
<dbReference type="EMBL" id="HBUF01040355">
    <property type="protein sequence ID" value="CAG6617939.1"/>
    <property type="molecule type" value="Transcribed_RNA"/>
</dbReference>
<dbReference type="EMBL" id="HBUF01040356">
    <property type="protein sequence ID" value="CAG6617941.1"/>
    <property type="molecule type" value="Transcribed_RNA"/>
</dbReference>
<feature type="compositionally biased region" description="Basic and acidic residues" evidence="1">
    <location>
        <begin position="88"/>
        <end position="102"/>
    </location>
</feature>
<accession>A0A8D8LWH7</accession>
<organism evidence="2">
    <name type="scientific">Cacopsylla melanoneura</name>
    <dbReference type="NCBI Taxonomy" id="428564"/>
    <lineage>
        <taxon>Eukaryota</taxon>
        <taxon>Metazoa</taxon>
        <taxon>Ecdysozoa</taxon>
        <taxon>Arthropoda</taxon>
        <taxon>Hexapoda</taxon>
        <taxon>Insecta</taxon>
        <taxon>Pterygota</taxon>
        <taxon>Neoptera</taxon>
        <taxon>Paraneoptera</taxon>
        <taxon>Hemiptera</taxon>
        <taxon>Sternorrhyncha</taxon>
        <taxon>Psylloidea</taxon>
        <taxon>Psyllidae</taxon>
        <taxon>Psyllinae</taxon>
        <taxon>Cacopsylla</taxon>
    </lineage>
</organism>
<dbReference type="EMBL" id="HBUF01040357">
    <property type="protein sequence ID" value="CAG6617944.1"/>
    <property type="molecule type" value="Transcribed_RNA"/>
</dbReference>
<name>A0A8D8LWH7_9HEMI</name>
<protein>
    <submittedName>
        <fullName evidence="2">Uncharacterized protein</fullName>
    </submittedName>
</protein>
<dbReference type="EMBL" id="HBUF01040358">
    <property type="protein sequence ID" value="CAG6617947.1"/>
    <property type="molecule type" value="Transcribed_RNA"/>
</dbReference>
<feature type="region of interest" description="Disordered" evidence="1">
    <location>
        <begin position="1"/>
        <end position="30"/>
    </location>
</feature>
<reference evidence="2" key="1">
    <citation type="submission" date="2021-05" db="EMBL/GenBank/DDBJ databases">
        <authorList>
            <person name="Alioto T."/>
            <person name="Alioto T."/>
            <person name="Gomez Garrido J."/>
        </authorList>
    </citation>
    <scope>NUCLEOTIDE SEQUENCE</scope>
</reference>
<evidence type="ECO:0000256" key="1">
    <source>
        <dbReference type="SAM" id="MobiDB-lite"/>
    </source>
</evidence>
<feature type="region of interest" description="Disordered" evidence="1">
    <location>
        <begin position="83"/>
        <end position="112"/>
    </location>
</feature>
<proteinExistence type="predicted"/>
<evidence type="ECO:0000313" key="2">
    <source>
        <dbReference type="EMBL" id="CAG6617939.1"/>
    </source>
</evidence>
<dbReference type="AlphaFoldDB" id="A0A8D8LWH7"/>
<dbReference type="EMBL" id="HBUF01040353">
    <property type="protein sequence ID" value="CAG6617933.1"/>
    <property type="molecule type" value="Transcribed_RNA"/>
</dbReference>
<sequence length="112" mass="12632">MYRGQHGNPGHTLQHPRHRTPGASNGGVAHVDVPLHREGQCQPDRSRMEQGRYHLIHNIPRIAGRHRGQRLVVVTKRIHVEQPGCRKQQGEHITERHSHEDSIGGCPHVTLG</sequence>